<keyword evidence="5" id="KW-1185">Reference proteome</keyword>
<accession>A0A6S7GHD1</accession>
<protein>
    <submittedName>
        <fullName evidence="4">Uncharacterized protein</fullName>
    </submittedName>
</protein>
<dbReference type="PANTHER" id="PTHR13154">
    <property type="entry name" value="POLYADENYLATE-BINDING PROTEIN-INTERACTING PROTEIN 2"/>
    <property type="match status" value="1"/>
</dbReference>
<evidence type="ECO:0000256" key="1">
    <source>
        <dbReference type="ARBA" id="ARBA00006858"/>
    </source>
</evidence>
<keyword evidence="3" id="KW-0810">Translation regulation</keyword>
<evidence type="ECO:0000256" key="2">
    <source>
        <dbReference type="ARBA" id="ARBA00022843"/>
    </source>
</evidence>
<dbReference type="OrthoDB" id="5985142at2759"/>
<comment type="similarity">
    <text evidence="1">Belongs to the PAIP2 family.</text>
</comment>
<dbReference type="Proteomes" id="UP001152795">
    <property type="component" value="Unassembled WGS sequence"/>
</dbReference>
<evidence type="ECO:0000313" key="5">
    <source>
        <dbReference type="Proteomes" id="UP001152795"/>
    </source>
</evidence>
<proteinExistence type="inferred from homology"/>
<dbReference type="EMBL" id="CACRXK020001711">
    <property type="protein sequence ID" value="CAB3990713.1"/>
    <property type="molecule type" value="Genomic_DNA"/>
</dbReference>
<dbReference type="GO" id="GO:0045947">
    <property type="term" value="P:negative regulation of translational initiation"/>
    <property type="evidence" value="ECO:0007669"/>
    <property type="project" value="InterPro"/>
</dbReference>
<evidence type="ECO:0000256" key="3">
    <source>
        <dbReference type="ARBA" id="ARBA00022845"/>
    </source>
</evidence>
<reference evidence="4" key="1">
    <citation type="submission" date="2020-04" db="EMBL/GenBank/DDBJ databases">
        <authorList>
            <person name="Alioto T."/>
            <person name="Alioto T."/>
            <person name="Gomez Garrido J."/>
        </authorList>
    </citation>
    <scope>NUCLEOTIDE SEQUENCE</scope>
    <source>
        <strain evidence="4">A484AB</strain>
    </source>
</reference>
<dbReference type="InterPro" id="IPR009818">
    <property type="entry name" value="PAM2_motif"/>
</dbReference>
<dbReference type="InterPro" id="IPR040396">
    <property type="entry name" value="PAIP2-like"/>
</dbReference>
<dbReference type="AlphaFoldDB" id="A0A6S7GHD1"/>
<evidence type="ECO:0000313" key="4">
    <source>
        <dbReference type="EMBL" id="CAB3990713.1"/>
    </source>
</evidence>
<keyword evidence="2" id="KW-0832">Ubl conjugation</keyword>
<name>A0A6S7GHD1_PARCT</name>
<dbReference type="GO" id="GO:0005737">
    <property type="term" value="C:cytoplasm"/>
    <property type="evidence" value="ECO:0007669"/>
    <property type="project" value="TreeGrafter"/>
</dbReference>
<dbReference type="GO" id="GO:0000900">
    <property type="term" value="F:mRNA regulatory element binding translation repressor activity"/>
    <property type="evidence" value="ECO:0007669"/>
    <property type="project" value="InterPro"/>
</dbReference>
<comment type="caution">
    <text evidence="4">The sequence shown here is derived from an EMBL/GenBank/DDBJ whole genome shotgun (WGS) entry which is preliminary data.</text>
</comment>
<sequence>MMDRAKRNDKVFADFEWMEKMDEFDRQIEAELWEEELIRCCIEQLLDEEEDRETLTAAEILQQQMEKTTLDGENGESQRLVNGNVFSTSYRNGYNSSLSVSGRSTLNPNAAVFVPRNCQASS</sequence>
<gene>
    <name evidence="4" type="ORF">PACLA_8A003536</name>
</gene>
<organism evidence="4 5">
    <name type="scientific">Paramuricea clavata</name>
    <name type="common">Red gorgonian</name>
    <name type="synonym">Violescent sea-whip</name>
    <dbReference type="NCBI Taxonomy" id="317549"/>
    <lineage>
        <taxon>Eukaryota</taxon>
        <taxon>Metazoa</taxon>
        <taxon>Cnidaria</taxon>
        <taxon>Anthozoa</taxon>
        <taxon>Octocorallia</taxon>
        <taxon>Malacalcyonacea</taxon>
        <taxon>Plexauridae</taxon>
        <taxon>Paramuricea</taxon>
    </lineage>
</organism>
<dbReference type="PANTHER" id="PTHR13154:SF6">
    <property type="entry name" value="GEO05078P1"/>
    <property type="match status" value="1"/>
</dbReference>
<dbReference type="Pfam" id="PF07145">
    <property type="entry name" value="PAM2"/>
    <property type="match status" value="1"/>
</dbReference>